<dbReference type="PRINTS" id="PR00130">
    <property type="entry name" value="DNASEI"/>
</dbReference>
<dbReference type="Pfam" id="PF03372">
    <property type="entry name" value="Exo_endo_phos"/>
    <property type="match status" value="1"/>
</dbReference>
<feature type="compositionally biased region" description="Acidic residues" evidence="8">
    <location>
        <begin position="879"/>
        <end position="888"/>
    </location>
</feature>
<feature type="compositionally biased region" description="Basic and acidic residues" evidence="8">
    <location>
        <begin position="1351"/>
        <end position="1360"/>
    </location>
</feature>
<comment type="similarity">
    <text evidence="1">Belongs to the DNase I family.</text>
</comment>
<evidence type="ECO:0000256" key="7">
    <source>
        <dbReference type="SAM" id="Coils"/>
    </source>
</evidence>
<keyword evidence="3" id="KW-0732">Signal</keyword>
<dbReference type="EMBL" id="CADEAL010001187">
    <property type="protein sequence ID" value="CAB1429925.1"/>
    <property type="molecule type" value="Genomic_DNA"/>
</dbReference>
<evidence type="ECO:0000256" key="8">
    <source>
        <dbReference type="SAM" id="MobiDB-lite"/>
    </source>
</evidence>
<dbReference type="GO" id="GO:0006308">
    <property type="term" value="P:DNA catabolic process"/>
    <property type="evidence" value="ECO:0007669"/>
    <property type="project" value="InterPro"/>
</dbReference>
<dbReference type="InterPro" id="IPR016202">
    <property type="entry name" value="DNase_I"/>
</dbReference>
<feature type="compositionally biased region" description="Acidic residues" evidence="8">
    <location>
        <begin position="1184"/>
        <end position="1193"/>
    </location>
</feature>
<accession>A0A9N7UFM3</accession>
<evidence type="ECO:0000256" key="1">
    <source>
        <dbReference type="ARBA" id="ARBA00007359"/>
    </source>
</evidence>
<feature type="compositionally biased region" description="Polar residues" evidence="8">
    <location>
        <begin position="1220"/>
        <end position="1230"/>
    </location>
</feature>
<keyword evidence="4" id="KW-0255">Endonuclease</keyword>
<proteinExistence type="inferred from homology"/>
<evidence type="ECO:0000259" key="10">
    <source>
        <dbReference type="Pfam" id="PF03372"/>
    </source>
</evidence>
<evidence type="ECO:0000256" key="6">
    <source>
        <dbReference type="ARBA" id="ARBA00023157"/>
    </source>
</evidence>
<keyword evidence="6" id="KW-1015">Disulfide bond</keyword>
<dbReference type="Proteomes" id="UP001153269">
    <property type="component" value="Unassembled WGS sequence"/>
</dbReference>
<sequence>MRRENSTKAQKTSIIETVIKRENIQQKFSHQTTNILQNKSLREAGVQTVSGFVTVKESDIQRLAEYLQEALWREEAVKKKLAALQESTSNLTNSSTKIWTARCSEDLLRNKIKSLEAQLQVCLQKFPKDGVKKLVVQMEKQKLIYEEKALVALQNVTEEKSDALSKAETLQESLITAKAEALKCQSLYEELRLSAGQLRENQHLSNEQLQQLHSQVELSGAREAELREEVGSLRQENKDLQYNICLLEEDNHILREEIKNLSDGGNESQDPVMQDCLTSEEAEPQLTLRRDTHMEEQLRHTQENLRLKETECEELQTELQAMEQECQSSQARLSQCREELRQLTIRRRRLTLCGRWWKVCVFFLLLFAVAGVAMLWLWHPPFREQVEDLVTTLCRMRTGVALLAAGLCLLNVTASLKICAFNIQSYGEAKANNQKVMGILMKILSRCDLCLIQEVRDSKGAAIQTLVQDLNRLDKSNPYSYVESERLGRKSYKEQYVYLYRSNVLTVKQVYQYPKLDEGTNETDVFSREPFIVRFHSPTTLVKDFVLIGQHTCPKTAMKEIDKLYTVFTGIYKKWKTDNVMILGDLNAGCSYVTIKGWRAVRLRSDPRFLWLIGDEQDTTVRKKTHCAYDRIVVHGREIISSVVPGSAQPFNFKEDFHLTEEEALEVSDHFPVEVDLKPNHRYLLRHELSSYSASETKTASKLTFHELLKMEQDLSNLLSDAFSDSSVPLFPDGDLDFESFNFNGNFEEDETGDADENRALHQEGTGEPAVLFSTDPEDMYASQSVDKVQLEDKEDFQGVRCPPEEDYTSSDGDCEPEGSVSGEDEEEDEGTGDNPGDLLMSVCCSEEFGHEEDRIFAEGLPLAPLGAENPQVRKVEQGDNESDEEVSYFERVPERGNEMMTKGDEIKHDERESEGAKQGSDCESGSMRVKQEENVESPYRGELAAAAVEFPDISGQNLQDLIAEVDGGGNVEKMEDFSGEEHEEAGEGFADYPSDFSSCEYVEDAVKQVESNSQESASPHTSDRGSNANREVCVEGAVVDITWMGTEEDTDEQGARYLCRRDLEMDADVFGSHDVADRGETETAGNVSDETDESESYSSSDDEEVQVNRRDEELLDIRCLRDLQNDKKLEDTPLYRASSAAFSRWSTSDDHHITNNRAEPADFSMGWDFDVSKTASILSEDLSTAEDTDETETALSHVSQRPAEDINTSSVEQREESKSTSPSYQGSLDDSFFFNTEVQASGITELGQLGDDEDEEDKSWEEERIKAFFRFYNDSEGEDEREERQTKVHFCADPLSQVIHYETDSSDRDSLSSSTDREDDPSSAETSEELKEPDDILRTIPACDPPDTELPEREPEKDVSQTQICSRRHKCLRILKSILKMGLVIVMGLLMFWLAIDLPDLFFLWG</sequence>
<feature type="domain" description="Endonuclease/exonuclease/phosphatase" evidence="10">
    <location>
        <begin position="420"/>
        <end position="670"/>
    </location>
</feature>
<feature type="compositionally biased region" description="Acidic residues" evidence="8">
    <location>
        <begin position="1090"/>
        <end position="1106"/>
    </location>
</feature>
<dbReference type="PANTHER" id="PTHR11371">
    <property type="entry name" value="DEOXYRIBONUCLEASE"/>
    <property type="match status" value="1"/>
</dbReference>
<comment type="caution">
    <text evidence="11">The sequence shown here is derived from an EMBL/GenBank/DDBJ whole genome shotgun (WGS) entry which is preliminary data.</text>
</comment>
<feature type="region of interest" description="Disordered" evidence="8">
    <location>
        <begin position="872"/>
        <end position="937"/>
    </location>
</feature>
<feature type="region of interest" description="Disordered" evidence="8">
    <location>
        <begin position="1303"/>
        <end position="1362"/>
    </location>
</feature>
<name>A0A9N7UFM3_PLEPL</name>
<evidence type="ECO:0000256" key="3">
    <source>
        <dbReference type="ARBA" id="ARBA00022729"/>
    </source>
</evidence>
<feature type="compositionally biased region" description="Polar residues" evidence="8">
    <location>
        <begin position="1010"/>
        <end position="1030"/>
    </location>
</feature>
<feature type="transmembrane region" description="Helical" evidence="9">
    <location>
        <begin position="1378"/>
        <end position="1397"/>
    </location>
</feature>
<feature type="region of interest" description="Disordered" evidence="8">
    <location>
        <begin position="1182"/>
        <end position="1230"/>
    </location>
</feature>
<feature type="region of interest" description="Disordered" evidence="8">
    <location>
        <begin position="1072"/>
        <end position="1110"/>
    </location>
</feature>
<organism evidence="11 12">
    <name type="scientific">Pleuronectes platessa</name>
    <name type="common">European plaice</name>
    <dbReference type="NCBI Taxonomy" id="8262"/>
    <lineage>
        <taxon>Eukaryota</taxon>
        <taxon>Metazoa</taxon>
        <taxon>Chordata</taxon>
        <taxon>Craniata</taxon>
        <taxon>Vertebrata</taxon>
        <taxon>Euteleostomi</taxon>
        <taxon>Actinopterygii</taxon>
        <taxon>Neopterygii</taxon>
        <taxon>Teleostei</taxon>
        <taxon>Neoteleostei</taxon>
        <taxon>Acanthomorphata</taxon>
        <taxon>Carangaria</taxon>
        <taxon>Pleuronectiformes</taxon>
        <taxon>Pleuronectoidei</taxon>
        <taxon>Pleuronectidae</taxon>
        <taxon>Pleuronectes</taxon>
    </lineage>
</organism>
<feature type="region of interest" description="Disordered" evidence="8">
    <location>
        <begin position="967"/>
        <end position="1032"/>
    </location>
</feature>
<feature type="transmembrane region" description="Helical" evidence="9">
    <location>
        <begin position="356"/>
        <end position="378"/>
    </location>
</feature>
<reference evidence="11" key="1">
    <citation type="submission" date="2020-03" db="EMBL/GenBank/DDBJ databases">
        <authorList>
            <person name="Weist P."/>
        </authorList>
    </citation>
    <scope>NUCLEOTIDE SEQUENCE</scope>
</reference>
<feature type="region of interest" description="Disordered" evidence="8">
    <location>
        <begin position="782"/>
        <end position="841"/>
    </location>
</feature>
<dbReference type="PANTHER" id="PTHR11371:SF11">
    <property type="entry name" value="DEOXYRIBONUCLEASE"/>
    <property type="match status" value="1"/>
</dbReference>
<feature type="compositionally biased region" description="Basic and acidic residues" evidence="8">
    <location>
        <begin position="1329"/>
        <end position="1338"/>
    </location>
</feature>
<feature type="compositionally biased region" description="Basic and acidic residues" evidence="8">
    <location>
        <begin position="892"/>
        <end position="916"/>
    </location>
</feature>
<dbReference type="SUPFAM" id="SSF56219">
    <property type="entry name" value="DNase I-like"/>
    <property type="match status" value="1"/>
</dbReference>
<keyword evidence="7" id="KW-0175">Coiled coil</keyword>
<dbReference type="Gene3D" id="3.60.10.10">
    <property type="entry name" value="Endonuclease/exonuclease/phosphatase"/>
    <property type="match status" value="1"/>
</dbReference>
<keyword evidence="9" id="KW-1133">Transmembrane helix</keyword>
<evidence type="ECO:0000313" key="12">
    <source>
        <dbReference type="Proteomes" id="UP001153269"/>
    </source>
</evidence>
<feature type="compositionally biased region" description="Basic and acidic residues" evidence="8">
    <location>
        <begin position="789"/>
        <end position="798"/>
    </location>
</feature>
<dbReference type="CDD" id="cd21912">
    <property type="entry name" value="CC1_T3JAM"/>
    <property type="match status" value="1"/>
</dbReference>
<keyword evidence="12" id="KW-1185">Reference proteome</keyword>
<dbReference type="InterPro" id="IPR005135">
    <property type="entry name" value="Endo/exonuclease/phosphatase"/>
</dbReference>
<dbReference type="GO" id="GO:0005634">
    <property type="term" value="C:nucleus"/>
    <property type="evidence" value="ECO:0007669"/>
    <property type="project" value="TreeGrafter"/>
</dbReference>
<evidence type="ECO:0000256" key="2">
    <source>
        <dbReference type="ARBA" id="ARBA00022722"/>
    </source>
</evidence>
<protein>
    <recommendedName>
        <fullName evidence="10">Endonuclease/exonuclease/phosphatase domain-containing protein</fullName>
    </recommendedName>
</protein>
<keyword evidence="5" id="KW-0378">Hydrolase</keyword>
<dbReference type="SMART" id="SM00476">
    <property type="entry name" value="DNaseIc"/>
    <property type="match status" value="1"/>
</dbReference>
<evidence type="ECO:0000256" key="4">
    <source>
        <dbReference type="ARBA" id="ARBA00022759"/>
    </source>
</evidence>
<feature type="compositionally biased region" description="Acidic residues" evidence="8">
    <location>
        <begin position="805"/>
        <end position="832"/>
    </location>
</feature>
<feature type="coiled-coil region" evidence="7">
    <location>
        <begin position="298"/>
        <end position="346"/>
    </location>
</feature>
<dbReference type="CDD" id="cd10282">
    <property type="entry name" value="DNase1"/>
    <property type="match status" value="1"/>
</dbReference>
<dbReference type="GO" id="GO:0003677">
    <property type="term" value="F:DNA binding"/>
    <property type="evidence" value="ECO:0007669"/>
    <property type="project" value="TreeGrafter"/>
</dbReference>
<dbReference type="FunFam" id="3.60.10.10:FF:000007">
    <property type="entry name" value="Deoxyribonuclease"/>
    <property type="match status" value="1"/>
</dbReference>
<keyword evidence="9" id="KW-0472">Membrane</keyword>
<gene>
    <name evidence="11" type="ORF">PLEPLA_LOCUS17905</name>
</gene>
<evidence type="ECO:0000256" key="5">
    <source>
        <dbReference type="ARBA" id="ARBA00022801"/>
    </source>
</evidence>
<dbReference type="InterPro" id="IPR036691">
    <property type="entry name" value="Endo/exonu/phosph_ase_sf"/>
</dbReference>
<evidence type="ECO:0000256" key="9">
    <source>
        <dbReference type="SAM" id="Phobius"/>
    </source>
</evidence>
<dbReference type="GO" id="GO:0004530">
    <property type="term" value="F:deoxyribonuclease I activity"/>
    <property type="evidence" value="ECO:0007669"/>
    <property type="project" value="TreeGrafter"/>
</dbReference>
<keyword evidence="9" id="KW-0812">Transmembrane</keyword>
<evidence type="ECO:0000313" key="11">
    <source>
        <dbReference type="EMBL" id="CAB1429925.1"/>
    </source>
</evidence>
<keyword evidence="2" id="KW-0540">Nuclease</keyword>